<comment type="caution">
    <text evidence="9">The sequence shown here is derived from an EMBL/GenBank/DDBJ whole genome shotgun (WGS) entry which is preliminary data.</text>
</comment>
<keyword evidence="7" id="KW-0449">Lipoprotein</keyword>
<dbReference type="Gene3D" id="2.60.40.2100">
    <property type="match status" value="1"/>
</dbReference>
<dbReference type="Pfam" id="PF08842">
    <property type="entry name" value="Mfa2"/>
    <property type="match status" value="1"/>
</dbReference>
<evidence type="ECO:0000256" key="1">
    <source>
        <dbReference type="ARBA" id="ARBA00004442"/>
    </source>
</evidence>
<proteinExistence type="inferred from homology"/>
<keyword evidence="4" id="KW-0472">Membrane</keyword>
<evidence type="ECO:0000256" key="4">
    <source>
        <dbReference type="ARBA" id="ARBA00023136"/>
    </source>
</evidence>
<reference evidence="9 10" key="1">
    <citation type="submission" date="2020-08" db="EMBL/GenBank/DDBJ databases">
        <title>Genome public.</title>
        <authorList>
            <person name="Liu C."/>
            <person name="Sun Q."/>
        </authorList>
    </citation>
    <scope>NUCLEOTIDE SEQUENCE [LARGE SCALE GENOMIC DNA]</scope>
    <source>
        <strain evidence="9 10">NSJ-79</strain>
    </source>
</reference>
<dbReference type="InterPro" id="IPR014941">
    <property type="entry name" value="FimB/Mfa2/Mfa3"/>
</dbReference>
<comment type="similarity">
    <text evidence="2">Belongs to the bacteroidetes fimbrillin superfamily. FimB/Mfa2 family.</text>
</comment>
<accession>A0ABR7DPC4</accession>
<dbReference type="EMBL" id="JACOOJ010000017">
    <property type="protein sequence ID" value="MBC5633287.1"/>
    <property type="molecule type" value="Genomic_DNA"/>
</dbReference>
<keyword evidence="5" id="KW-0564">Palmitate</keyword>
<evidence type="ECO:0000256" key="7">
    <source>
        <dbReference type="ARBA" id="ARBA00023288"/>
    </source>
</evidence>
<evidence type="ECO:0000313" key="10">
    <source>
        <dbReference type="Proteomes" id="UP000651475"/>
    </source>
</evidence>
<feature type="signal peptide" evidence="8">
    <location>
        <begin position="1"/>
        <end position="19"/>
    </location>
</feature>
<comment type="subcellular location">
    <subcellularLocation>
        <location evidence="1">Cell outer membrane</location>
    </subcellularLocation>
</comment>
<feature type="chain" id="PRO_5045950544" evidence="8">
    <location>
        <begin position="20"/>
        <end position="313"/>
    </location>
</feature>
<keyword evidence="3 8" id="KW-0732">Signal</keyword>
<dbReference type="RefSeq" id="WP_186930024.1">
    <property type="nucleotide sequence ID" value="NZ_JACOOJ010000017.1"/>
</dbReference>
<gene>
    <name evidence="9" type="ORF">H8S65_10980</name>
</gene>
<sequence length="313" mass="34178">MKHIAFIKQSLLLVAGALAVMLTSCIKDDLAECSKLTLKVEGLNGGEILDITRLGLVTDATLYIFDANKNFLEARELSKDFILAKEEIKLDKYPDNTKLHIVAWGNLKGGNQIITQPKNMDELQLQLKSAEGYAQSPDSLYFGTKEVTSLGSGLVGGDGEVVIRLKTGTYTIKTLGLPNALKAYGLKSASDFDFYIDQTLDTYNNAGVLSGDSVTYNPEGEYDATREWLTKGVIDNESLGGKQNSFAGENLGIKITSNDGTVNRTLYEDVEGNPFEIPEGGRLDVQILFGEDGNISARMRVTPWGVVEEDIIF</sequence>
<organism evidence="9 10">
    <name type="scientific">Parabacteroides hominis</name>
    <dbReference type="NCBI Taxonomy" id="2763057"/>
    <lineage>
        <taxon>Bacteria</taxon>
        <taxon>Pseudomonadati</taxon>
        <taxon>Bacteroidota</taxon>
        <taxon>Bacteroidia</taxon>
        <taxon>Bacteroidales</taxon>
        <taxon>Tannerellaceae</taxon>
        <taxon>Parabacteroides</taxon>
    </lineage>
</organism>
<dbReference type="PROSITE" id="PS51257">
    <property type="entry name" value="PROKAR_LIPOPROTEIN"/>
    <property type="match status" value="1"/>
</dbReference>
<dbReference type="Proteomes" id="UP000651475">
    <property type="component" value="Unassembled WGS sequence"/>
</dbReference>
<evidence type="ECO:0000256" key="5">
    <source>
        <dbReference type="ARBA" id="ARBA00023139"/>
    </source>
</evidence>
<evidence type="ECO:0000256" key="3">
    <source>
        <dbReference type="ARBA" id="ARBA00022729"/>
    </source>
</evidence>
<keyword evidence="10" id="KW-1185">Reference proteome</keyword>
<evidence type="ECO:0000313" key="9">
    <source>
        <dbReference type="EMBL" id="MBC5633287.1"/>
    </source>
</evidence>
<keyword evidence="6" id="KW-0998">Cell outer membrane</keyword>
<protein>
    <submittedName>
        <fullName evidence="9">FimB/Mfa2 family fimbrial subunit</fullName>
    </submittedName>
</protein>
<evidence type="ECO:0000256" key="6">
    <source>
        <dbReference type="ARBA" id="ARBA00023237"/>
    </source>
</evidence>
<name>A0ABR7DPC4_9BACT</name>
<evidence type="ECO:0000256" key="8">
    <source>
        <dbReference type="SAM" id="SignalP"/>
    </source>
</evidence>
<evidence type="ECO:0000256" key="2">
    <source>
        <dbReference type="ARBA" id="ARBA00007248"/>
    </source>
</evidence>